<gene>
    <name evidence="1" type="ordered locus">Afer_0775</name>
</gene>
<keyword evidence="2" id="KW-1185">Reference proteome</keyword>
<dbReference type="RefSeq" id="WP_015798212.1">
    <property type="nucleotide sequence ID" value="NC_013124.1"/>
</dbReference>
<organism evidence="1 2">
    <name type="scientific">Acidimicrobium ferrooxidans (strain DSM 10331 / JCM 15462 / NBRC 103882 / ICP)</name>
    <dbReference type="NCBI Taxonomy" id="525909"/>
    <lineage>
        <taxon>Bacteria</taxon>
        <taxon>Bacillati</taxon>
        <taxon>Actinomycetota</taxon>
        <taxon>Acidimicrobiia</taxon>
        <taxon>Acidimicrobiales</taxon>
        <taxon>Acidimicrobiaceae</taxon>
        <taxon>Acidimicrobium</taxon>
    </lineage>
</organism>
<dbReference type="eggNOG" id="ENOG5031D5Y">
    <property type="taxonomic scope" value="Bacteria"/>
</dbReference>
<reference evidence="1 2" key="1">
    <citation type="journal article" date="2009" name="Stand. Genomic Sci.">
        <title>Complete genome sequence of Acidimicrobium ferrooxidans type strain (ICP).</title>
        <authorList>
            <person name="Clum A."/>
            <person name="Nolan M."/>
            <person name="Lang E."/>
            <person name="Glavina Del Rio T."/>
            <person name="Tice H."/>
            <person name="Copeland A."/>
            <person name="Cheng J.F."/>
            <person name="Lucas S."/>
            <person name="Chen F."/>
            <person name="Bruce D."/>
            <person name="Goodwin L."/>
            <person name="Pitluck S."/>
            <person name="Ivanova N."/>
            <person name="Mavrommatis K."/>
            <person name="Mikhailova N."/>
            <person name="Pati A."/>
            <person name="Chen A."/>
            <person name="Palaniappan K."/>
            <person name="Goker M."/>
            <person name="Spring S."/>
            <person name="Land M."/>
            <person name="Hauser L."/>
            <person name="Chang Y.J."/>
            <person name="Jeffries C.C."/>
            <person name="Chain P."/>
            <person name="Bristow J."/>
            <person name="Eisen J.A."/>
            <person name="Markowitz V."/>
            <person name="Hugenholtz P."/>
            <person name="Kyrpides N.C."/>
            <person name="Klenk H.P."/>
            <person name="Lapidus A."/>
        </authorList>
    </citation>
    <scope>NUCLEOTIDE SEQUENCE [LARGE SCALE GENOMIC DNA]</scope>
    <source>
        <strain evidence="2">DSM 10331 / JCM 15462 / NBRC 103882 / ICP</strain>
    </source>
</reference>
<dbReference type="HOGENOM" id="CLU_137177_0_0_11"/>
<dbReference type="KEGG" id="afo:Afer_0775"/>
<dbReference type="EMBL" id="CP001631">
    <property type="protein sequence ID" value="ACU53723.1"/>
    <property type="molecule type" value="Genomic_DNA"/>
</dbReference>
<name>C7LYB5_ACIFD</name>
<proteinExistence type="predicted"/>
<protein>
    <submittedName>
        <fullName evidence="1">Uncharacterized protein</fullName>
    </submittedName>
</protein>
<dbReference type="Proteomes" id="UP000000771">
    <property type="component" value="Chromosome"/>
</dbReference>
<accession>C7LYB5</accession>
<evidence type="ECO:0000313" key="1">
    <source>
        <dbReference type="EMBL" id="ACU53723.1"/>
    </source>
</evidence>
<sequence>MAGKKTVTFGDKQVDPSELATKVRQLLEGDGFTVEMAGDGTKGFVLQAKKGGFLAEIIDAQRALVFTVTPSPVTVTIGVGNWRKDLVVAGVETLLISDLFLPLDLAELAWNREIEDKLARRIAELV</sequence>
<dbReference type="AlphaFoldDB" id="C7LYB5"/>
<evidence type="ECO:0000313" key="2">
    <source>
        <dbReference type="Proteomes" id="UP000000771"/>
    </source>
</evidence>
<dbReference type="OrthoDB" id="9960205at2"/>